<evidence type="ECO:0000313" key="1">
    <source>
        <dbReference type="EMBL" id="KOF81124.1"/>
    </source>
</evidence>
<accession>A0A0L8GWD3</accession>
<protein>
    <submittedName>
        <fullName evidence="1">Uncharacterized protein</fullName>
    </submittedName>
</protein>
<reference evidence="1" key="1">
    <citation type="submission" date="2015-07" db="EMBL/GenBank/DDBJ databases">
        <title>MeaNS - Measles Nucleotide Surveillance Program.</title>
        <authorList>
            <person name="Tran T."/>
            <person name="Druce J."/>
        </authorList>
    </citation>
    <scope>NUCLEOTIDE SEQUENCE</scope>
    <source>
        <strain evidence="1">UCB-OBI-ISO-001</strain>
        <tissue evidence="1">Gonad</tissue>
    </source>
</reference>
<gene>
    <name evidence="1" type="ORF">OCBIM_22026965mg</name>
</gene>
<proteinExistence type="predicted"/>
<dbReference type="AlphaFoldDB" id="A0A0L8GWD3"/>
<sequence length="107" mass="11955">MCDRVSKTNIIILIVLSLLLLLLGKYKLLGIMDTSNILRPMLSINHFFSSCAILCRRVSSSSCCCYYCCLVTGHAKLSKPKNSRERCCLNRKCNLVSDSYPGTVLCL</sequence>
<dbReference type="EMBL" id="KQ420154">
    <property type="protein sequence ID" value="KOF81124.1"/>
    <property type="molecule type" value="Genomic_DNA"/>
</dbReference>
<organism evidence="1">
    <name type="scientific">Octopus bimaculoides</name>
    <name type="common">California two-spotted octopus</name>
    <dbReference type="NCBI Taxonomy" id="37653"/>
    <lineage>
        <taxon>Eukaryota</taxon>
        <taxon>Metazoa</taxon>
        <taxon>Spiralia</taxon>
        <taxon>Lophotrochozoa</taxon>
        <taxon>Mollusca</taxon>
        <taxon>Cephalopoda</taxon>
        <taxon>Coleoidea</taxon>
        <taxon>Octopodiformes</taxon>
        <taxon>Octopoda</taxon>
        <taxon>Incirrata</taxon>
        <taxon>Octopodidae</taxon>
        <taxon>Octopus</taxon>
    </lineage>
</organism>
<name>A0A0L8GWD3_OCTBM</name>